<protein>
    <submittedName>
        <fullName evidence="2">DUF5695 domain-containing protein</fullName>
    </submittedName>
</protein>
<reference evidence="3" key="1">
    <citation type="journal article" date="2019" name="Int. J. Syst. Evol. Microbiol.">
        <title>The Global Catalogue of Microorganisms (GCM) 10K type strain sequencing project: providing services to taxonomists for standard genome sequencing and annotation.</title>
        <authorList>
            <consortium name="The Broad Institute Genomics Platform"/>
            <consortium name="The Broad Institute Genome Sequencing Center for Infectious Disease"/>
            <person name="Wu L."/>
            <person name="Ma J."/>
        </authorList>
    </citation>
    <scope>NUCLEOTIDE SEQUENCE [LARGE SCALE GENOMIC DNA]</scope>
    <source>
        <strain evidence="3">TISTR 2466</strain>
    </source>
</reference>
<keyword evidence="3" id="KW-1185">Reference proteome</keyword>
<proteinExistence type="predicted"/>
<feature type="chain" id="PRO_5046126615" evidence="1">
    <location>
        <begin position="23"/>
        <end position="944"/>
    </location>
</feature>
<organism evidence="2 3">
    <name type="scientific">Sporolactobacillus shoreicorticis</name>
    <dbReference type="NCBI Taxonomy" id="1923877"/>
    <lineage>
        <taxon>Bacteria</taxon>
        <taxon>Bacillati</taxon>
        <taxon>Bacillota</taxon>
        <taxon>Bacilli</taxon>
        <taxon>Bacillales</taxon>
        <taxon>Sporolactobacillaceae</taxon>
        <taxon>Sporolactobacillus</taxon>
    </lineage>
</organism>
<dbReference type="RefSeq" id="WP_253064806.1">
    <property type="nucleotide sequence ID" value="NZ_JAMXWM010000032.1"/>
</dbReference>
<dbReference type="Pfam" id="PF18951">
    <property type="entry name" value="DUF5695"/>
    <property type="match status" value="1"/>
</dbReference>
<evidence type="ECO:0000313" key="3">
    <source>
        <dbReference type="Proteomes" id="UP001597399"/>
    </source>
</evidence>
<gene>
    <name evidence="2" type="ORF">ACFSUE_08895</name>
</gene>
<dbReference type="EMBL" id="JBHUMQ010000019">
    <property type="protein sequence ID" value="MFD2693736.1"/>
    <property type="molecule type" value="Genomic_DNA"/>
</dbReference>
<feature type="signal peptide" evidence="1">
    <location>
        <begin position="1"/>
        <end position="22"/>
    </location>
</feature>
<name>A0ABW5S2A6_9BACL</name>
<accession>A0ABW5S2A6</accession>
<dbReference type="Proteomes" id="UP001597399">
    <property type="component" value="Unassembled WGS sequence"/>
</dbReference>
<sequence length="944" mass="105811">MNKLLKPPLAVAVAGLVLLNPAATGVAASNQKILETGDNNTSLASHQYALKSDYFKINIDENTGGVFQLSNPSDSYGTNYVMNPDNRPQFNINDSRWVGDMVFNVKKASGSATSITTSLSDDSRKVSTTDDGDVRVSYNGNSGNVNGIKGFALTETYSLAGSNSNQFNWTINIKNTSAEPLEFQDIGFPLLMNSWWDGGNQTGIYEQNVARHSFVAEDGSYIYWQRPNGVGPYLVMIPQNGTSLEFKDKARTGEGPFGEKDPSWEGVVEYYIHSNNVAPARTSQNKAGAYLPSTSLTLPAGKEKTYRFQFRWAKNYSDLRNILYDAGIVDTVSYPGMVIPNDQKATLAVRAKGGINRVVGEREQGKKIKVKRKGKRNGYQIYELTFTTPGVNYITVDYGKGKKSVLQYYSTKPIEKLIEANTQFIVNNQQSRNTDRGYEGAFLQWDMSQKRQVTRQDYPKISNLNWMTGGSDDLGLSPAVFLSEKNVEEPDQKQIDSLDYYLKHFIWSYLQTQTDASGNRTYRVYHWYDGTDGSAPRTNDGLATWRVMNYPHVWNTYYNMYRIAEKYPQIKTELSADQYLMKAYNTMEAYFLHPNVGTLDDASRKMGSMGEMTMPDIVSALKKEGHTAQADEIEAHIRAKAMSMLSRQYPFSSEMSIDTTAFETVYTLAKKYGDDTMADKVTKASLSARGMQPLWYFYGSDNRHMGESWWNLGYETQLGAWQQQDYLYNYVSTNDKEFDEIMRSTYGAYLAGWANINVGQISSDPANYGAASWIYQSEKGAGEGAWGFMPMLNGWWAFSGESALGFWGGLKTASVDVVNDRIIGLYAYGGNVRVGKGVYVITPKDGVRTRLVLYNKNKFAVELDKAKYTKTVISKNLKDIRIDLEDVMGGKYSPEITLRNLPVGKYDVFAGNRKVKEITANGQKMTLSLKKLSGDTVIEIKAVR</sequence>
<comment type="caution">
    <text evidence="2">The sequence shown here is derived from an EMBL/GenBank/DDBJ whole genome shotgun (WGS) entry which is preliminary data.</text>
</comment>
<evidence type="ECO:0000256" key="1">
    <source>
        <dbReference type="SAM" id="SignalP"/>
    </source>
</evidence>
<dbReference type="InterPro" id="IPR043750">
    <property type="entry name" value="DUF5695"/>
</dbReference>
<evidence type="ECO:0000313" key="2">
    <source>
        <dbReference type="EMBL" id="MFD2693736.1"/>
    </source>
</evidence>
<keyword evidence="1" id="KW-0732">Signal</keyword>